<dbReference type="AlphaFoldDB" id="I4YE87"/>
<keyword evidence="6" id="KW-1185">Reference proteome</keyword>
<comment type="similarity">
    <text evidence="1">Belongs to the acetyltransferase family. GNAT subfamily.</text>
</comment>
<keyword evidence="3 5" id="KW-0012">Acyltransferase</keyword>
<dbReference type="OMA" id="WHVPRYH"/>
<dbReference type="Pfam" id="PF13302">
    <property type="entry name" value="Acetyltransf_3"/>
    <property type="match status" value="1"/>
</dbReference>
<accession>I4YE87</accession>
<gene>
    <name evidence="5" type="ORF">WALSEDRAFT_4358</name>
</gene>
<dbReference type="PROSITE" id="PS51186">
    <property type="entry name" value="GNAT"/>
    <property type="match status" value="1"/>
</dbReference>
<dbReference type="Gene3D" id="3.40.630.30">
    <property type="match status" value="1"/>
</dbReference>
<dbReference type="OrthoDB" id="5043642at2759"/>
<dbReference type="Proteomes" id="UP000005242">
    <property type="component" value="Unassembled WGS sequence"/>
</dbReference>
<dbReference type="GO" id="GO:0008080">
    <property type="term" value="F:N-acetyltransferase activity"/>
    <property type="evidence" value="ECO:0007669"/>
    <property type="project" value="InterPro"/>
</dbReference>
<name>I4YE87_WALMC</name>
<dbReference type="InterPro" id="IPR039135">
    <property type="entry name" value="NAT9-like"/>
</dbReference>
<evidence type="ECO:0000259" key="4">
    <source>
        <dbReference type="PROSITE" id="PS51186"/>
    </source>
</evidence>
<dbReference type="PANTHER" id="PTHR13256">
    <property type="entry name" value="N-ACETYLTRANSFERASE 9"/>
    <property type="match status" value="1"/>
</dbReference>
<proteinExistence type="inferred from homology"/>
<evidence type="ECO:0000256" key="1">
    <source>
        <dbReference type="ARBA" id="ARBA00009342"/>
    </source>
</evidence>
<dbReference type="RefSeq" id="XP_006957459.1">
    <property type="nucleotide sequence ID" value="XM_006957397.1"/>
</dbReference>
<dbReference type="InterPro" id="IPR000182">
    <property type="entry name" value="GNAT_dom"/>
</dbReference>
<evidence type="ECO:0000313" key="6">
    <source>
        <dbReference type="Proteomes" id="UP000005242"/>
    </source>
</evidence>
<dbReference type="HOGENOM" id="CLU_073102_2_0_1"/>
<feature type="non-terminal residue" evidence="5">
    <location>
        <position position="182"/>
    </location>
</feature>
<dbReference type="STRING" id="671144.I4YE87"/>
<protein>
    <submittedName>
        <fullName evidence="5">Acyl-CoA N-acyltransferase</fullName>
    </submittedName>
</protein>
<dbReference type="SUPFAM" id="SSF55729">
    <property type="entry name" value="Acyl-CoA N-acyltransferases (Nat)"/>
    <property type="match status" value="1"/>
</dbReference>
<dbReference type="KEGG" id="wse:WALSEDRAFT_4358"/>
<dbReference type="PANTHER" id="PTHR13256:SF16">
    <property type="entry name" value="ALPHA_BETA-TUBULIN-N-ACETYLTRANSFERASE 9"/>
    <property type="match status" value="1"/>
</dbReference>
<evidence type="ECO:0000256" key="3">
    <source>
        <dbReference type="ARBA" id="ARBA00023315"/>
    </source>
</evidence>
<dbReference type="FunCoup" id="I4YE87">
    <property type="interactions" value="215"/>
</dbReference>
<feature type="domain" description="N-acetyltransferase" evidence="4">
    <location>
        <begin position="34"/>
        <end position="182"/>
    </location>
</feature>
<keyword evidence="2 5" id="KW-0808">Transferase</keyword>
<dbReference type="eggNOG" id="KOG4135">
    <property type="taxonomic scope" value="Eukaryota"/>
</dbReference>
<reference evidence="5 6" key="1">
    <citation type="journal article" date="2012" name="Fungal Genet. Biol.">
        <title>The genome of the xerotolerant mold Wallemia sebi reveals adaptations to osmotic stress and suggests cryptic sexual reproduction.</title>
        <authorList>
            <person name="Padamsee M."/>
            <person name="Kumar T.K.A."/>
            <person name="Riley R."/>
            <person name="Binder M."/>
            <person name="Boyd A."/>
            <person name="Calvo A.M."/>
            <person name="Furukawa K."/>
            <person name="Hesse C."/>
            <person name="Hohmann S."/>
            <person name="James T.Y."/>
            <person name="LaButti K."/>
            <person name="Lapidus A."/>
            <person name="Lindquist E."/>
            <person name="Lucas S."/>
            <person name="Miller K."/>
            <person name="Shantappa S."/>
            <person name="Grigoriev I.V."/>
            <person name="Hibbett D.S."/>
            <person name="McLaughlin D.J."/>
            <person name="Spatafora J.W."/>
            <person name="Aime M.C."/>
        </authorList>
    </citation>
    <scope>NUCLEOTIDE SEQUENCE [LARGE SCALE GENOMIC DNA]</scope>
    <source>
        <strain evidence="6">ATCC MYA-4683 / CBS 633.66</strain>
    </source>
</reference>
<dbReference type="EMBL" id="JH668228">
    <property type="protein sequence ID" value="EIM22279.1"/>
    <property type="molecule type" value="Genomic_DNA"/>
</dbReference>
<dbReference type="GeneID" id="18472296"/>
<organism evidence="5 6">
    <name type="scientific">Wallemia mellicola (strain ATCC MYA-4683 / CBS 633.66)</name>
    <name type="common">Wallemia sebi (CBS 633.66)</name>
    <dbReference type="NCBI Taxonomy" id="671144"/>
    <lineage>
        <taxon>Eukaryota</taxon>
        <taxon>Fungi</taxon>
        <taxon>Dikarya</taxon>
        <taxon>Basidiomycota</taxon>
        <taxon>Wallemiomycotina</taxon>
        <taxon>Wallemiomycetes</taxon>
        <taxon>Wallemiales</taxon>
        <taxon>Wallemiaceae</taxon>
        <taxon>Wallemia</taxon>
    </lineage>
</organism>
<sequence length="182" mass="21284">MIINENLTIVGEKLTLVPYKEKHVERYHKWMSNADILELTASEALSLEEEYAMQKSWHKDADKLTFILVDSAIKDYRLLDGEEREEHGQPIGDVNIFLNEDDDIDIAECEIMIAEPTHRWRGFATEALTLLLGYYTQHVDNTQKRILSVKISYNNKPSLKLFTKMGFVEHKRVEVFQEVELR</sequence>
<dbReference type="InterPro" id="IPR016181">
    <property type="entry name" value="Acyl_CoA_acyltransferase"/>
</dbReference>
<dbReference type="InParanoid" id="I4YE87"/>
<evidence type="ECO:0000256" key="2">
    <source>
        <dbReference type="ARBA" id="ARBA00022679"/>
    </source>
</evidence>
<evidence type="ECO:0000313" key="5">
    <source>
        <dbReference type="EMBL" id="EIM22279.1"/>
    </source>
</evidence>